<evidence type="ECO:0000313" key="4">
    <source>
        <dbReference type="Proteomes" id="UP001242342"/>
    </source>
</evidence>
<name>A0A2G1BS73_9FLAO</name>
<sequence>MSNNPTATVTLTERNYLAEGKMRNHFAVIDEPLDKGGDDNGPTPVEYLLTAIGGCVSITLRMYAERKGWDLGRVTVNVSQKEQLTPEGIKKTLVEEISFEKEVTDEQRVKLLEIAGKCPVAKMVKGETEIDSKITT</sequence>
<protein>
    <submittedName>
        <fullName evidence="1">OsmC family protein</fullName>
    </submittedName>
    <submittedName>
        <fullName evidence="2">Osmotically inducible protein OsmC</fullName>
    </submittedName>
</protein>
<evidence type="ECO:0000313" key="1">
    <source>
        <dbReference type="EMBL" id="MDP2542185.1"/>
    </source>
</evidence>
<accession>A0A2G1BS73</accession>
<dbReference type="PANTHER" id="PTHR39624:SF2">
    <property type="entry name" value="OSMC-LIKE PROTEIN"/>
    <property type="match status" value="1"/>
</dbReference>
<dbReference type="EMBL" id="JAUYVU010000009">
    <property type="protein sequence ID" value="MDP2542185.1"/>
    <property type="molecule type" value="Genomic_DNA"/>
</dbReference>
<reference evidence="2" key="2">
    <citation type="submission" date="2017-10" db="EMBL/GenBank/DDBJ databases">
        <authorList>
            <person name="Enke T.N."/>
            <person name="Cordero O.X."/>
        </authorList>
    </citation>
    <scope>NUCLEOTIDE SEQUENCE</scope>
    <source>
        <strain evidence="2">4G03</strain>
    </source>
</reference>
<evidence type="ECO:0000313" key="3">
    <source>
        <dbReference type="Proteomes" id="UP000222163"/>
    </source>
</evidence>
<dbReference type="InterPro" id="IPR036102">
    <property type="entry name" value="OsmC/Ohrsf"/>
</dbReference>
<reference evidence="2 3" key="1">
    <citation type="journal article" date="2016" name="Nat. Commun.">
        <title>Microbial interactions lead to rapid micro-scale successions on model marine particles.</title>
        <authorList>
            <person name="Datta M.S."/>
            <person name="Sliwerska E."/>
            <person name="Gore J."/>
            <person name="Polz M.F."/>
            <person name="Cordero O.X."/>
        </authorList>
    </citation>
    <scope>NUCLEOTIDE SEQUENCE [LARGE SCALE GENOMIC DNA]</scope>
    <source>
        <strain evidence="2 3">4G03</strain>
    </source>
</reference>
<reference evidence="1 4" key="3">
    <citation type="submission" date="2023-07" db="EMBL/GenBank/DDBJ databases">
        <title>Genome content predicts the carbon catabolic preferences of heterotrophic bacteria.</title>
        <authorList>
            <person name="Gralka M."/>
        </authorList>
    </citation>
    <scope>NUCLEOTIDE SEQUENCE [LARGE SCALE GENOMIC DNA]</scope>
    <source>
        <strain evidence="1 4">4G03</strain>
    </source>
</reference>
<dbReference type="Pfam" id="PF02566">
    <property type="entry name" value="OsmC"/>
    <property type="match status" value="1"/>
</dbReference>
<dbReference type="InterPro" id="IPR015946">
    <property type="entry name" value="KH_dom-like_a/b"/>
</dbReference>
<dbReference type="EMBL" id="PDUU01000013">
    <property type="protein sequence ID" value="PHN96689.1"/>
    <property type="molecule type" value="Genomic_DNA"/>
</dbReference>
<dbReference type="RefSeq" id="WP_099216230.1">
    <property type="nucleotide sequence ID" value="NZ_JAUYVU010000009.1"/>
</dbReference>
<dbReference type="AlphaFoldDB" id="A0A2G1BS73"/>
<dbReference type="SUPFAM" id="SSF82784">
    <property type="entry name" value="OsmC-like"/>
    <property type="match status" value="1"/>
</dbReference>
<dbReference type="Proteomes" id="UP000222163">
    <property type="component" value="Unassembled WGS sequence"/>
</dbReference>
<comment type="caution">
    <text evidence="2">The sequence shown here is derived from an EMBL/GenBank/DDBJ whole genome shotgun (WGS) entry which is preliminary data.</text>
</comment>
<evidence type="ECO:0000313" key="2">
    <source>
        <dbReference type="EMBL" id="PHN96689.1"/>
    </source>
</evidence>
<dbReference type="InterPro" id="IPR003718">
    <property type="entry name" value="OsmC/Ohr_fam"/>
</dbReference>
<gene>
    <name evidence="2" type="ORF">CSC81_13250</name>
    <name evidence="1" type="ORF">Q8W23_11925</name>
</gene>
<dbReference type="PANTHER" id="PTHR39624">
    <property type="entry name" value="PROTEIN INVOLVED IN RIMO-MEDIATED BETA-METHYLTHIOLATION OF RIBOSOMAL PROTEIN S12 YCAO"/>
    <property type="match status" value="1"/>
</dbReference>
<keyword evidence="4" id="KW-1185">Reference proteome</keyword>
<organism evidence="2 3">
    <name type="scientific">Tenacibaculum discolor</name>
    <dbReference type="NCBI Taxonomy" id="361581"/>
    <lineage>
        <taxon>Bacteria</taxon>
        <taxon>Pseudomonadati</taxon>
        <taxon>Bacteroidota</taxon>
        <taxon>Flavobacteriia</taxon>
        <taxon>Flavobacteriales</taxon>
        <taxon>Flavobacteriaceae</taxon>
        <taxon>Tenacibaculum</taxon>
    </lineage>
</organism>
<proteinExistence type="predicted"/>
<dbReference type="Gene3D" id="3.30.300.20">
    <property type="match status" value="1"/>
</dbReference>
<dbReference type="Proteomes" id="UP001242342">
    <property type="component" value="Unassembled WGS sequence"/>
</dbReference>